<reference evidence="3" key="1">
    <citation type="submission" date="2017-09" db="EMBL/GenBank/DDBJ databases">
        <title>Depth-based differentiation of microbial function through sediment-hosted aquifers and enrichment of novel symbionts in the deep terrestrial subsurface.</title>
        <authorList>
            <person name="Probst A.J."/>
            <person name="Ladd B."/>
            <person name="Jarett J.K."/>
            <person name="Geller-Mcgrath D.E."/>
            <person name="Sieber C.M.K."/>
            <person name="Emerson J.B."/>
            <person name="Anantharaman K."/>
            <person name="Thomas B.C."/>
            <person name="Malmstrom R."/>
            <person name="Stieglmeier M."/>
            <person name="Klingl A."/>
            <person name="Woyke T."/>
            <person name="Ryan C.M."/>
            <person name="Banfield J.F."/>
        </authorList>
    </citation>
    <scope>NUCLEOTIDE SEQUENCE [LARGE SCALE GENOMIC DNA]</scope>
</reference>
<evidence type="ECO:0000313" key="2">
    <source>
        <dbReference type="EMBL" id="PIX70184.1"/>
    </source>
</evidence>
<dbReference type="InterPro" id="IPR025159">
    <property type="entry name" value="AbiEi_N"/>
</dbReference>
<comment type="caution">
    <text evidence="2">The sequence shown here is derived from an EMBL/GenBank/DDBJ whole genome shotgun (WGS) entry which is preliminary data.</text>
</comment>
<sequence>MSLTKLITSKKTVFSVEDLSKIFNINNRNYLKVLLLRMLKRKELVRIRRGIYSYTNEYNRFELANKLKRPSYVSFERILYDNGVIFQDSSNKITSISNNSYFEKINKIDYQYFKIKNEILYDPIGILIEKGARVALVERAICDTIYLSKNYYFDNLNKINKEKLLAISKIYNKRTKKEVEKICSI</sequence>
<dbReference type="Pfam" id="PF13338">
    <property type="entry name" value="AbiEi_4"/>
    <property type="match status" value="1"/>
</dbReference>
<dbReference type="EMBL" id="PFJI01000207">
    <property type="protein sequence ID" value="PIX70184.1"/>
    <property type="molecule type" value="Genomic_DNA"/>
</dbReference>
<organism evidence="2 3">
    <name type="scientific">Candidatus Roizmanbacteria bacterium CG_4_10_14_3_um_filter_33_21</name>
    <dbReference type="NCBI Taxonomy" id="1974830"/>
    <lineage>
        <taxon>Bacteria</taxon>
        <taxon>Candidatus Roizmaniibacteriota</taxon>
    </lineage>
</organism>
<gene>
    <name evidence="2" type="ORF">COZ39_04800</name>
</gene>
<protein>
    <recommendedName>
        <fullName evidence="1">AbiEi antitoxin N-terminal domain-containing protein</fullName>
    </recommendedName>
</protein>
<dbReference type="AlphaFoldDB" id="A0A2M7LQ62"/>
<name>A0A2M7LQ62_9BACT</name>
<evidence type="ECO:0000313" key="3">
    <source>
        <dbReference type="Proteomes" id="UP000229708"/>
    </source>
</evidence>
<accession>A0A2M7LQ62</accession>
<dbReference type="Proteomes" id="UP000229708">
    <property type="component" value="Unassembled WGS sequence"/>
</dbReference>
<feature type="domain" description="AbiEi antitoxin N-terminal" evidence="1">
    <location>
        <begin position="5"/>
        <end position="54"/>
    </location>
</feature>
<evidence type="ECO:0000259" key="1">
    <source>
        <dbReference type="Pfam" id="PF13338"/>
    </source>
</evidence>
<proteinExistence type="predicted"/>